<proteinExistence type="predicted"/>
<feature type="region of interest" description="Disordered" evidence="1">
    <location>
        <begin position="1"/>
        <end position="83"/>
    </location>
</feature>
<comment type="caution">
    <text evidence="2">The sequence shown here is derived from an EMBL/GenBank/DDBJ whole genome shotgun (WGS) entry which is preliminary data.</text>
</comment>
<dbReference type="Proteomes" id="UP001152622">
    <property type="component" value="Chromosome 15"/>
</dbReference>
<dbReference type="EMBL" id="JAINUF010000015">
    <property type="protein sequence ID" value="KAJ8341169.1"/>
    <property type="molecule type" value="Genomic_DNA"/>
</dbReference>
<protein>
    <submittedName>
        <fullName evidence="2">Uncharacterized protein</fullName>
    </submittedName>
</protein>
<organism evidence="2 3">
    <name type="scientific">Synaphobranchus kaupii</name>
    <name type="common">Kaup's arrowtooth eel</name>
    <dbReference type="NCBI Taxonomy" id="118154"/>
    <lineage>
        <taxon>Eukaryota</taxon>
        <taxon>Metazoa</taxon>
        <taxon>Chordata</taxon>
        <taxon>Craniata</taxon>
        <taxon>Vertebrata</taxon>
        <taxon>Euteleostomi</taxon>
        <taxon>Actinopterygii</taxon>
        <taxon>Neopterygii</taxon>
        <taxon>Teleostei</taxon>
        <taxon>Anguilliformes</taxon>
        <taxon>Synaphobranchidae</taxon>
        <taxon>Synaphobranchus</taxon>
    </lineage>
</organism>
<reference evidence="2" key="1">
    <citation type="journal article" date="2023" name="Science">
        <title>Genome structures resolve the early diversification of teleost fishes.</title>
        <authorList>
            <person name="Parey E."/>
            <person name="Louis A."/>
            <person name="Montfort J."/>
            <person name="Bouchez O."/>
            <person name="Roques C."/>
            <person name="Iampietro C."/>
            <person name="Lluch J."/>
            <person name="Castinel A."/>
            <person name="Donnadieu C."/>
            <person name="Desvignes T."/>
            <person name="Floi Bucao C."/>
            <person name="Jouanno E."/>
            <person name="Wen M."/>
            <person name="Mejri S."/>
            <person name="Dirks R."/>
            <person name="Jansen H."/>
            <person name="Henkel C."/>
            <person name="Chen W.J."/>
            <person name="Zahm M."/>
            <person name="Cabau C."/>
            <person name="Klopp C."/>
            <person name="Thompson A.W."/>
            <person name="Robinson-Rechavi M."/>
            <person name="Braasch I."/>
            <person name="Lecointre G."/>
            <person name="Bobe J."/>
            <person name="Postlethwait J.H."/>
            <person name="Berthelot C."/>
            <person name="Roest Crollius H."/>
            <person name="Guiguen Y."/>
        </authorList>
    </citation>
    <scope>NUCLEOTIDE SEQUENCE</scope>
    <source>
        <strain evidence="2">WJC10195</strain>
    </source>
</reference>
<dbReference type="AlphaFoldDB" id="A0A9Q1ELW0"/>
<evidence type="ECO:0000256" key="1">
    <source>
        <dbReference type="SAM" id="MobiDB-lite"/>
    </source>
</evidence>
<sequence>MNEAARLKRPAVGDPHQPGQGRGTGRKGDRDGPDWPVTNLGPRPGARLLGPCGKRVNERAGIWEEDGWPPVGDAWDREDGGRR</sequence>
<keyword evidence="3" id="KW-1185">Reference proteome</keyword>
<feature type="compositionally biased region" description="Basic and acidic residues" evidence="1">
    <location>
        <begin position="74"/>
        <end position="83"/>
    </location>
</feature>
<evidence type="ECO:0000313" key="2">
    <source>
        <dbReference type="EMBL" id="KAJ8341169.1"/>
    </source>
</evidence>
<evidence type="ECO:0000313" key="3">
    <source>
        <dbReference type="Proteomes" id="UP001152622"/>
    </source>
</evidence>
<accession>A0A9Q1ELW0</accession>
<name>A0A9Q1ELW0_SYNKA</name>
<gene>
    <name evidence="2" type="ORF">SKAU_G00334600</name>
</gene>